<sequence>MSTVETQMHHPPHHRHPRARRAATAAAAFSLVLTACATGSQPTSLESGTDMFPAGAEVSGVLNIMGYNADADEVARTRADLATKAVAPATIKATEGELDVQQFLSAVAAGDAPDLIYANRDQLGTFAARNAIMPLDQCISGEQIAINDFRESAITQVTLDGHIYGIPEFNQVQILMANGDLLEDAGLGTADVDGSSWDKVTAANKALMRKDGNKLSAIGFDSKLPEFLPLWAKSNGADLVSADGKSALLDDPKVVEALEFGIGIYADQGGFGTVKAFRDSADFFGKGNQFATNVLGAMPMEQWYINILNDVSEQAPMAFDTFKTTAGQPLSFGTGSAWAIPAAGKNPQAACRYIKTITQTDSWLAAAETRASKREEEKKPFTGLFTANQSADDQIKAKYVDASTALESPWKEAVEASYTANDASFSMPAMPADAEFKQAWLDAVNRVLNGDATATDSLAAGQKEAQAALDKAWADLDNTNATRDAG</sequence>
<proteinExistence type="predicted"/>
<dbReference type="InterPro" id="IPR050490">
    <property type="entry name" value="Bact_solute-bd_prot1"/>
</dbReference>
<evidence type="ECO:0000313" key="2">
    <source>
        <dbReference type="EMBL" id="EMQ99903.1"/>
    </source>
</evidence>
<dbReference type="Gene3D" id="3.40.190.10">
    <property type="entry name" value="Periplasmic binding protein-like II"/>
    <property type="match status" value="1"/>
</dbReference>
<dbReference type="eggNOG" id="COG1653">
    <property type="taxonomic scope" value="Bacteria"/>
</dbReference>
<protein>
    <submittedName>
        <fullName evidence="2">Sugar ABC transporter substrate-binding protein</fullName>
    </submittedName>
</protein>
<dbReference type="PANTHER" id="PTHR43649:SF12">
    <property type="entry name" value="DIACETYLCHITOBIOSE BINDING PROTEIN DASA"/>
    <property type="match status" value="1"/>
</dbReference>
<organism evidence="2 3">
    <name type="scientific">Paeniglutamicibacter gangotriensis Lz1y</name>
    <dbReference type="NCBI Taxonomy" id="1276920"/>
    <lineage>
        <taxon>Bacteria</taxon>
        <taxon>Bacillati</taxon>
        <taxon>Actinomycetota</taxon>
        <taxon>Actinomycetes</taxon>
        <taxon>Micrococcales</taxon>
        <taxon>Micrococcaceae</taxon>
        <taxon>Paeniglutamicibacter</taxon>
    </lineage>
</organism>
<dbReference type="RefSeq" id="WP_007270210.1">
    <property type="nucleotide sequence ID" value="NZ_AOCK01000002.1"/>
</dbReference>
<dbReference type="STRING" id="1276920.ADIAG_01009"/>
<dbReference type="PANTHER" id="PTHR43649">
    <property type="entry name" value="ARABINOSE-BINDING PROTEIN-RELATED"/>
    <property type="match status" value="1"/>
</dbReference>
<dbReference type="EMBL" id="AOCK01000002">
    <property type="protein sequence ID" value="EMQ99903.1"/>
    <property type="molecule type" value="Genomic_DNA"/>
</dbReference>
<feature type="region of interest" description="Disordered" evidence="1">
    <location>
        <begin position="1"/>
        <end position="21"/>
    </location>
</feature>
<dbReference type="Proteomes" id="UP000012015">
    <property type="component" value="Unassembled WGS sequence"/>
</dbReference>
<dbReference type="PATRIC" id="fig|1276920.7.peg.1010"/>
<dbReference type="AlphaFoldDB" id="M7NN08"/>
<evidence type="ECO:0000313" key="3">
    <source>
        <dbReference type="Proteomes" id="UP000012015"/>
    </source>
</evidence>
<dbReference type="SUPFAM" id="SSF53850">
    <property type="entry name" value="Periplasmic binding protein-like II"/>
    <property type="match status" value="1"/>
</dbReference>
<comment type="caution">
    <text evidence="2">The sequence shown here is derived from an EMBL/GenBank/DDBJ whole genome shotgun (WGS) entry which is preliminary data.</text>
</comment>
<accession>M7NN08</accession>
<evidence type="ECO:0000256" key="1">
    <source>
        <dbReference type="SAM" id="MobiDB-lite"/>
    </source>
</evidence>
<name>M7NN08_9MICC</name>
<feature type="compositionally biased region" description="Basic residues" evidence="1">
    <location>
        <begin position="10"/>
        <end position="21"/>
    </location>
</feature>
<reference evidence="2 3" key="1">
    <citation type="journal article" date="2013" name="Genome Announc.">
        <title>Draft Genome Sequence of Arthrobacter gangotriensis Strain Lz1yT, Isolated from a Penguin Rookery Soil Sample Collected in Antarctica, near the Indian Station Dakshin Gangotri.</title>
        <authorList>
            <person name="Shivaji S."/>
            <person name="Ara S."/>
            <person name="Bandi S."/>
            <person name="Singh A."/>
            <person name="Kumar Pinnaka A."/>
        </authorList>
    </citation>
    <scope>NUCLEOTIDE SEQUENCE [LARGE SCALE GENOMIC DNA]</scope>
    <source>
        <strain evidence="2 3">Lz1y</strain>
    </source>
</reference>
<gene>
    <name evidence="2" type="ORF">ADIAG_01009</name>
</gene>
<keyword evidence="3" id="KW-1185">Reference proteome</keyword>